<dbReference type="AlphaFoldDB" id="A0A0R3VV72"/>
<dbReference type="WBParaSite" id="TASK_0000127101-mRNA-1">
    <property type="protein sequence ID" value="TASK_0000127101-mRNA-1"/>
    <property type="gene ID" value="TASK_0000127101"/>
</dbReference>
<keyword evidence="3" id="KW-1185">Reference proteome</keyword>
<gene>
    <name evidence="2" type="ORF">TASK_LOCUS1272</name>
</gene>
<evidence type="ECO:0000313" key="2">
    <source>
        <dbReference type="EMBL" id="VDK22787.1"/>
    </source>
</evidence>
<feature type="compositionally biased region" description="Polar residues" evidence="1">
    <location>
        <begin position="1"/>
        <end position="17"/>
    </location>
</feature>
<protein>
    <submittedName>
        <fullName evidence="2 4">Uncharacterized protein</fullName>
    </submittedName>
</protein>
<feature type="region of interest" description="Disordered" evidence="1">
    <location>
        <begin position="1"/>
        <end position="60"/>
    </location>
</feature>
<dbReference type="Proteomes" id="UP000282613">
    <property type="component" value="Unassembled WGS sequence"/>
</dbReference>
<evidence type="ECO:0000313" key="3">
    <source>
        <dbReference type="Proteomes" id="UP000282613"/>
    </source>
</evidence>
<dbReference type="OrthoDB" id="10499511at2759"/>
<feature type="region of interest" description="Disordered" evidence="1">
    <location>
        <begin position="90"/>
        <end position="114"/>
    </location>
</feature>
<proteinExistence type="predicted"/>
<evidence type="ECO:0000256" key="1">
    <source>
        <dbReference type="SAM" id="MobiDB-lite"/>
    </source>
</evidence>
<reference evidence="4" key="1">
    <citation type="submission" date="2017-02" db="UniProtKB">
        <authorList>
            <consortium name="WormBaseParasite"/>
        </authorList>
    </citation>
    <scope>IDENTIFICATION</scope>
</reference>
<reference evidence="2 3" key="2">
    <citation type="submission" date="2018-11" db="EMBL/GenBank/DDBJ databases">
        <authorList>
            <consortium name="Pathogen Informatics"/>
        </authorList>
    </citation>
    <scope>NUCLEOTIDE SEQUENCE [LARGE SCALE GENOMIC DNA]</scope>
</reference>
<sequence>MDGSAIIQSLSGSQPENHISVDMYTRTTTANMTPGQNDSTGGGDGPGAHNRRKQERPSRIETSIKGDFDELSFLEQLCIHADLSGERHPFQSMTGKLHSGDGGGGGGGGGNGGGGIIFPLLG</sequence>
<feature type="compositionally biased region" description="Gly residues" evidence="1">
    <location>
        <begin position="100"/>
        <end position="114"/>
    </location>
</feature>
<feature type="compositionally biased region" description="Polar residues" evidence="1">
    <location>
        <begin position="25"/>
        <end position="39"/>
    </location>
</feature>
<name>A0A0R3VV72_TAEAS</name>
<dbReference type="EMBL" id="UYRS01000293">
    <property type="protein sequence ID" value="VDK22787.1"/>
    <property type="molecule type" value="Genomic_DNA"/>
</dbReference>
<evidence type="ECO:0000313" key="4">
    <source>
        <dbReference type="WBParaSite" id="TASK_0000127101-mRNA-1"/>
    </source>
</evidence>
<accession>A0A0R3VV72</accession>
<organism evidence="4">
    <name type="scientific">Taenia asiatica</name>
    <name type="common">Asian tapeworm</name>
    <dbReference type="NCBI Taxonomy" id="60517"/>
    <lineage>
        <taxon>Eukaryota</taxon>
        <taxon>Metazoa</taxon>
        <taxon>Spiralia</taxon>
        <taxon>Lophotrochozoa</taxon>
        <taxon>Platyhelminthes</taxon>
        <taxon>Cestoda</taxon>
        <taxon>Eucestoda</taxon>
        <taxon>Cyclophyllidea</taxon>
        <taxon>Taeniidae</taxon>
        <taxon>Taenia</taxon>
    </lineage>
</organism>